<organism evidence="1 2">
    <name type="scientific">Phytophthora megakarya</name>
    <dbReference type="NCBI Taxonomy" id="4795"/>
    <lineage>
        <taxon>Eukaryota</taxon>
        <taxon>Sar</taxon>
        <taxon>Stramenopiles</taxon>
        <taxon>Oomycota</taxon>
        <taxon>Peronosporomycetes</taxon>
        <taxon>Peronosporales</taxon>
        <taxon>Peronosporaceae</taxon>
        <taxon>Phytophthora</taxon>
    </lineage>
</organism>
<dbReference type="AlphaFoldDB" id="A0A225UW71"/>
<dbReference type="OrthoDB" id="89249at2759"/>
<protein>
    <submittedName>
        <fullName evidence="1">Uncharacterized protein</fullName>
    </submittedName>
</protein>
<accession>A0A225UW71</accession>
<name>A0A225UW71_9STRA</name>
<comment type="caution">
    <text evidence="1">The sequence shown here is derived from an EMBL/GenBank/DDBJ whole genome shotgun (WGS) entry which is preliminary data.</text>
</comment>
<proteinExistence type="predicted"/>
<reference evidence="2" key="1">
    <citation type="submission" date="2017-03" db="EMBL/GenBank/DDBJ databases">
        <title>Phytopthora megakarya and P. palmivora, two closely related causual agents of cacao black pod achieved similar genome size and gene model numbers by different mechanisms.</title>
        <authorList>
            <person name="Ali S."/>
            <person name="Shao J."/>
            <person name="Larry D.J."/>
            <person name="Kronmiller B."/>
            <person name="Shen D."/>
            <person name="Strem M.D."/>
            <person name="Melnick R.L."/>
            <person name="Guiltinan M.J."/>
            <person name="Tyler B.M."/>
            <person name="Meinhardt L.W."/>
            <person name="Bailey B.A."/>
        </authorList>
    </citation>
    <scope>NUCLEOTIDE SEQUENCE [LARGE SCALE GENOMIC DNA]</scope>
    <source>
        <strain evidence="2">zdho120</strain>
    </source>
</reference>
<keyword evidence="2" id="KW-1185">Reference proteome</keyword>
<sequence>MKLLWLSDYQHQQLKFCRLHFVDADSPEPLDELLKVFHDPYQANAQIIDALLFTTTLWNVDTGDKGLPPAGTIVYINSYSNLGLFRDFQCPATVSLTSLAWS</sequence>
<dbReference type="EMBL" id="NBNE01010914">
    <property type="protein sequence ID" value="OWY97038.1"/>
    <property type="molecule type" value="Genomic_DNA"/>
</dbReference>
<dbReference type="Proteomes" id="UP000198211">
    <property type="component" value="Unassembled WGS sequence"/>
</dbReference>
<gene>
    <name evidence="1" type="ORF">PHMEG_00032526</name>
</gene>
<evidence type="ECO:0000313" key="1">
    <source>
        <dbReference type="EMBL" id="OWY97038.1"/>
    </source>
</evidence>
<evidence type="ECO:0000313" key="2">
    <source>
        <dbReference type="Proteomes" id="UP000198211"/>
    </source>
</evidence>